<keyword evidence="7" id="KW-1185">Reference proteome</keyword>
<dbReference type="Gene3D" id="1.10.10.10">
    <property type="entry name" value="Winged helix-like DNA-binding domain superfamily/Winged helix DNA-binding domain"/>
    <property type="match status" value="1"/>
</dbReference>
<comment type="caution">
    <text evidence="6">The sequence shown here is derived from an EMBL/GenBank/DDBJ whole genome shotgun (WGS) entry which is preliminary data.</text>
</comment>
<dbReference type="PANTHER" id="PTHR42756">
    <property type="entry name" value="TRANSCRIPTIONAL REGULATOR, MARR"/>
    <property type="match status" value="1"/>
</dbReference>
<organism evidence="6 7">
    <name type="scientific">Aromatoleum diolicum</name>
    <dbReference type="NCBI Taxonomy" id="75796"/>
    <lineage>
        <taxon>Bacteria</taxon>
        <taxon>Pseudomonadati</taxon>
        <taxon>Pseudomonadota</taxon>
        <taxon>Betaproteobacteria</taxon>
        <taxon>Rhodocyclales</taxon>
        <taxon>Rhodocyclaceae</taxon>
        <taxon>Aromatoleum</taxon>
    </lineage>
</organism>
<dbReference type="PANTHER" id="PTHR42756:SF1">
    <property type="entry name" value="TRANSCRIPTIONAL REPRESSOR OF EMRAB OPERON"/>
    <property type="match status" value="1"/>
</dbReference>
<feature type="compositionally biased region" description="Basic residues" evidence="4">
    <location>
        <begin position="1"/>
        <end position="12"/>
    </location>
</feature>
<evidence type="ECO:0000313" key="6">
    <source>
        <dbReference type="EMBL" id="NMG76570.1"/>
    </source>
</evidence>
<keyword evidence="3" id="KW-0804">Transcription</keyword>
<dbReference type="PROSITE" id="PS50995">
    <property type="entry name" value="HTH_MARR_2"/>
    <property type="match status" value="1"/>
</dbReference>
<keyword evidence="2" id="KW-0238">DNA-binding</keyword>
<gene>
    <name evidence="6" type="ORF">GPA25_17555</name>
</gene>
<evidence type="ECO:0000313" key="7">
    <source>
        <dbReference type="Proteomes" id="UP000648984"/>
    </source>
</evidence>
<evidence type="ECO:0000256" key="2">
    <source>
        <dbReference type="ARBA" id="ARBA00023125"/>
    </source>
</evidence>
<dbReference type="InterPro" id="IPR036388">
    <property type="entry name" value="WH-like_DNA-bd_sf"/>
</dbReference>
<evidence type="ECO:0000256" key="4">
    <source>
        <dbReference type="SAM" id="MobiDB-lite"/>
    </source>
</evidence>
<accession>A0ABX1QHM0</accession>
<dbReference type="SUPFAM" id="SSF46785">
    <property type="entry name" value="Winged helix' DNA-binding domain"/>
    <property type="match status" value="1"/>
</dbReference>
<sequence length="173" mass="19517">MSARGKAGKRSKGPMADGMGESVRRDIRLGFLIHDVSRMRRKAFDQIMKPLGVTRAQWWVLAHLTRQDGMMQTQLADILDVGKASLGTLIERLETSGWVERRADPTDKRAKRIYLSRNVQPLLEKMIASEHTFNEQLLQGLTAEDRTNLVRLLSTLKQSLAQMDLGEASGDEE</sequence>
<dbReference type="SMART" id="SM00347">
    <property type="entry name" value="HTH_MARR"/>
    <property type="match status" value="1"/>
</dbReference>
<evidence type="ECO:0000256" key="1">
    <source>
        <dbReference type="ARBA" id="ARBA00023015"/>
    </source>
</evidence>
<keyword evidence="1" id="KW-0805">Transcription regulation</keyword>
<proteinExistence type="predicted"/>
<dbReference type="Pfam" id="PF12802">
    <property type="entry name" value="MarR_2"/>
    <property type="match status" value="1"/>
</dbReference>
<dbReference type="InterPro" id="IPR000835">
    <property type="entry name" value="HTH_MarR-typ"/>
</dbReference>
<dbReference type="Proteomes" id="UP000648984">
    <property type="component" value="Unassembled WGS sequence"/>
</dbReference>
<evidence type="ECO:0000256" key="3">
    <source>
        <dbReference type="ARBA" id="ARBA00023163"/>
    </source>
</evidence>
<dbReference type="EMBL" id="WTVQ01000035">
    <property type="protein sequence ID" value="NMG76570.1"/>
    <property type="molecule type" value="Genomic_DNA"/>
</dbReference>
<feature type="region of interest" description="Disordered" evidence="4">
    <location>
        <begin position="1"/>
        <end position="20"/>
    </location>
</feature>
<reference evidence="6 7" key="1">
    <citation type="submission" date="2019-12" db="EMBL/GenBank/DDBJ databases">
        <title>Comparative genomics gives insights into the taxonomy of the Azoarcus-Aromatoleum group and reveals separate origins of nif in the plant-associated Azoarcus and non-plant-associated Aromatoleum sub-groups.</title>
        <authorList>
            <person name="Lafos M."/>
            <person name="Maluk M."/>
            <person name="Batista M."/>
            <person name="Junghare M."/>
            <person name="Carmona M."/>
            <person name="Faoro H."/>
            <person name="Cruz L.M."/>
            <person name="Battistoni F."/>
            <person name="De Souza E."/>
            <person name="Pedrosa F."/>
            <person name="Chen W.-M."/>
            <person name="Poole P.S."/>
            <person name="Dixon R.A."/>
            <person name="James E.K."/>
        </authorList>
    </citation>
    <scope>NUCLEOTIDE SEQUENCE [LARGE SCALE GENOMIC DNA]</scope>
    <source>
        <strain evidence="6 7">22Lin</strain>
    </source>
</reference>
<evidence type="ECO:0000259" key="5">
    <source>
        <dbReference type="PROSITE" id="PS50995"/>
    </source>
</evidence>
<dbReference type="InterPro" id="IPR036390">
    <property type="entry name" value="WH_DNA-bd_sf"/>
</dbReference>
<name>A0ABX1QHM0_9RHOO</name>
<protein>
    <submittedName>
        <fullName evidence="6">MarR family transcriptional regulator</fullName>
    </submittedName>
</protein>
<feature type="domain" description="HTH marR-type" evidence="5">
    <location>
        <begin position="26"/>
        <end position="158"/>
    </location>
</feature>
<dbReference type="PRINTS" id="PR00598">
    <property type="entry name" value="HTHMARR"/>
</dbReference>